<reference evidence="2" key="2">
    <citation type="submission" date="2020-09" db="EMBL/GenBank/DDBJ databases">
        <authorList>
            <person name="Sun Q."/>
            <person name="Sedlacek I."/>
        </authorList>
    </citation>
    <scope>NUCLEOTIDE SEQUENCE</scope>
    <source>
        <strain evidence="2">CCM 7897</strain>
    </source>
</reference>
<protein>
    <recommendedName>
        <fullName evidence="1">LysR substrate-binding domain-containing protein</fullName>
    </recommendedName>
</protein>
<keyword evidence="3" id="KW-1185">Reference proteome</keyword>
<organism evidence="2 3">
    <name type="scientific">Azorhizobium oxalatiphilum</name>
    <dbReference type="NCBI Taxonomy" id="980631"/>
    <lineage>
        <taxon>Bacteria</taxon>
        <taxon>Pseudomonadati</taxon>
        <taxon>Pseudomonadota</taxon>
        <taxon>Alphaproteobacteria</taxon>
        <taxon>Hyphomicrobiales</taxon>
        <taxon>Xanthobacteraceae</taxon>
        <taxon>Azorhizobium</taxon>
    </lineage>
</organism>
<dbReference type="Gene3D" id="3.40.190.290">
    <property type="match status" value="1"/>
</dbReference>
<feature type="domain" description="LysR substrate-binding" evidence="1">
    <location>
        <begin position="3"/>
        <end position="207"/>
    </location>
</feature>
<dbReference type="PANTHER" id="PTHR30419:SF8">
    <property type="entry name" value="NITROGEN ASSIMILATION TRANSCRIPTIONAL ACTIVATOR-RELATED"/>
    <property type="match status" value="1"/>
</dbReference>
<dbReference type="Pfam" id="PF03466">
    <property type="entry name" value="LysR_substrate"/>
    <property type="match status" value="1"/>
</dbReference>
<evidence type="ECO:0000313" key="3">
    <source>
        <dbReference type="Proteomes" id="UP000606044"/>
    </source>
</evidence>
<dbReference type="Proteomes" id="UP000606044">
    <property type="component" value="Unassembled WGS sequence"/>
</dbReference>
<evidence type="ECO:0000259" key="1">
    <source>
        <dbReference type="Pfam" id="PF03466"/>
    </source>
</evidence>
<proteinExistence type="predicted"/>
<dbReference type="PANTHER" id="PTHR30419">
    <property type="entry name" value="HTH-TYPE TRANSCRIPTIONAL REGULATOR YBHD"/>
    <property type="match status" value="1"/>
</dbReference>
<sequence>MRGLERGVIRLGCTEGFAVDLMPEVIGTFRERHPGILFDMRVAAPQAVTRLVREGEVDLGVTFGFVPDPSVRIELVGNAPLMALMASDHPLAGQDHVTLRDIAAHAVALPAPDTTARQLFDLACGAEGVAVEPVLSTNYMSALWRFAEIGGGITVTGRITVLSRIWRFQIVALPVRSPTVEKRRYEVQSMIGRSLPDAARVFLDHLKLCLSRMEHGEAMPAGELSWARSDI</sequence>
<evidence type="ECO:0000313" key="2">
    <source>
        <dbReference type="EMBL" id="GGF49242.1"/>
    </source>
</evidence>
<dbReference type="GO" id="GO:0006355">
    <property type="term" value="P:regulation of DNA-templated transcription"/>
    <property type="evidence" value="ECO:0007669"/>
    <property type="project" value="TreeGrafter"/>
</dbReference>
<name>A0A917BLL5_9HYPH</name>
<dbReference type="InterPro" id="IPR005119">
    <property type="entry name" value="LysR_subst-bd"/>
</dbReference>
<gene>
    <name evidence="2" type="ORF">GCM10007301_05580</name>
</gene>
<dbReference type="EMBL" id="BMCT01000001">
    <property type="protein sequence ID" value="GGF49242.1"/>
    <property type="molecule type" value="Genomic_DNA"/>
</dbReference>
<dbReference type="InterPro" id="IPR050950">
    <property type="entry name" value="HTH-type_LysR_regulators"/>
</dbReference>
<dbReference type="GO" id="GO:0005829">
    <property type="term" value="C:cytosol"/>
    <property type="evidence" value="ECO:0007669"/>
    <property type="project" value="TreeGrafter"/>
</dbReference>
<reference evidence="2" key="1">
    <citation type="journal article" date="2014" name="Int. J. Syst. Evol. Microbiol.">
        <title>Complete genome sequence of Corynebacterium casei LMG S-19264T (=DSM 44701T), isolated from a smear-ripened cheese.</title>
        <authorList>
            <consortium name="US DOE Joint Genome Institute (JGI-PGF)"/>
            <person name="Walter F."/>
            <person name="Albersmeier A."/>
            <person name="Kalinowski J."/>
            <person name="Ruckert C."/>
        </authorList>
    </citation>
    <scope>NUCLEOTIDE SEQUENCE</scope>
    <source>
        <strain evidence="2">CCM 7897</strain>
    </source>
</reference>
<dbReference type="AlphaFoldDB" id="A0A917BLL5"/>
<accession>A0A917BLL5</accession>
<comment type="caution">
    <text evidence="2">The sequence shown here is derived from an EMBL/GenBank/DDBJ whole genome shotgun (WGS) entry which is preliminary data.</text>
</comment>
<dbReference type="SUPFAM" id="SSF53850">
    <property type="entry name" value="Periplasmic binding protein-like II"/>
    <property type="match status" value="1"/>
</dbReference>